<dbReference type="Gene3D" id="3.90.1750.20">
    <property type="entry name" value="Putative Large Serine Recombinase, Chain B, Domain 2"/>
    <property type="match status" value="1"/>
</dbReference>
<dbReference type="InterPro" id="IPR025827">
    <property type="entry name" value="Zn_ribbon_recom_dom"/>
</dbReference>
<feature type="non-terminal residue" evidence="3">
    <location>
        <position position="1"/>
    </location>
</feature>
<evidence type="ECO:0000259" key="2">
    <source>
        <dbReference type="PROSITE" id="PS51736"/>
    </source>
</evidence>
<dbReference type="Pfam" id="PF00239">
    <property type="entry name" value="Resolvase"/>
    <property type="match status" value="1"/>
</dbReference>
<dbReference type="EMBL" id="LBWE01000005">
    <property type="protein sequence ID" value="KKR01840.1"/>
    <property type="molecule type" value="Genomic_DNA"/>
</dbReference>
<feature type="coiled-coil region" evidence="1">
    <location>
        <begin position="413"/>
        <end position="468"/>
    </location>
</feature>
<dbReference type="Pfam" id="PF07508">
    <property type="entry name" value="Recombinase"/>
    <property type="match status" value="1"/>
</dbReference>
<dbReference type="InterPro" id="IPR006119">
    <property type="entry name" value="Resolv_N"/>
</dbReference>
<dbReference type="InterPro" id="IPR038109">
    <property type="entry name" value="DNA_bind_recomb_sf"/>
</dbReference>
<evidence type="ECO:0000256" key="1">
    <source>
        <dbReference type="SAM" id="Coils"/>
    </source>
</evidence>
<dbReference type="PANTHER" id="PTHR30461">
    <property type="entry name" value="DNA-INVERTASE FROM LAMBDOID PROPHAGE"/>
    <property type="match status" value="1"/>
</dbReference>
<dbReference type="Pfam" id="PF13408">
    <property type="entry name" value="Zn_ribbon_recom"/>
    <property type="match status" value="1"/>
</dbReference>
<feature type="domain" description="Resolvase/invertase-type recombinase catalytic" evidence="2">
    <location>
        <begin position="60"/>
        <end position="206"/>
    </location>
</feature>
<keyword evidence="1" id="KW-0175">Coiled coil</keyword>
<organism evidence="3 4">
    <name type="scientific">Candidatus Nomurabacteria bacterium GW2011_GWD2_39_12</name>
    <dbReference type="NCBI Taxonomy" id="1618759"/>
    <lineage>
        <taxon>Bacteria</taxon>
        <taxon>Candidatus Nomuraibacteriota</taxon>
    </lineage>
</organism>
<dbReference type="GO" id="GO:0000150">
    <property type="term" value="F:DNA strand exchange activity"/>
    <property type="evidence" value="ECO:0007669"/>
    <property type="project" value="InterPro"/>
</dbReference>
<dbReference type="SUPFAM" id="SSF53041">
    <property type="entry name" value="Resolvase-like"/>
    <property type="match status" value="1"/>
</dbReference>
<dbReference type="SMART" id="SM00857">
    <property type="entry name" value="Resolvase"/>
    <property type="match status" value="1"/>
</dbReference>
<dbReference type="PROSITE" id="PS51736">
    <property type="entry name" value="RECOMBINASES_3"/>
    <property type="match status" value="1"/>
</dbReference>
<dbReference type="InterPro" id="IPR011109">
    <property type="entry name" value="DNA_bind_recombinase_dom"/>
</dbReference>
<dbReference type="PANTHER" id="PTHR30461:SF23">
    <property type="entry name" value="DNA RECOMBINASE-RELATED"/>
    <property type="match status" value="1"/>
</dbReference>
<dbReference type="GO" id="GO:0003677">
    <property type="term" value="F:DNA binding"/>
    <property type="evidence" value="ECO:0007669"/>
    <property type="project" value="InterPro"/>
</dbReference>
<proteinExistence type="predicted"/>
<comment type="caution">
    <text evidence="3">The sequence shown here is derived from an EMBL/GenBank/DDBJ whole genome shotgun (WGS) entry which is preliminary data.</text>
</comment>
<dbReference type="AlphaFoldDB" id="A0A837HQV4"/>
<gene>
    <name evidence="3" type="ORF">UT27_C0005G0040</name>
</gene>
<dbReference type="Proteomes" id="UP000033998">
    <property type="component" value="Unassembled WGS sequence"/>
</dbReference>
<evidence type="ECO:0000313" key="3">
    <source>
        <dbReference type="EMBL" id="KKR01840.1"/>
    </source>
</evidence>
<dbReference type="InterPro" id="IPR050639">
    <property type="entry name" value="SSR_resolvase"/>
</dbReference>
<dbReference type="Gene3D" id="3.40.50.1390">
    <property type="entry name" value="Resolvase, N-terminal catalytic domain"/>
    <property type="match status" value="1"/>
</dbReference>
<dbReference type="CDD" id="cd00338">
    <property type="entry name" value="Ser_Recombinase"/>
    <property type="match status" value="1"/>
</dbReference>
<accession>A0A837HQV4</accession>
<sequence>ESVAGISESQEFKRISQDFFGENESVRAERMGFHVLRTFKIVILRANREAIIARIKSDMKYFLYIRKSTDEDDRQILSLEAQEFELNEFARCEHLIVAETFRESQTAKCPGRPIFNQMLDRMERGEAEGILAWHPDRLARNSVDGGRIIYFVDSQKITALKFPTFWFEATPQGKFMLSIAFGQSKYFVDNLSENTKRGLRQKLRRGEWPGWAPLGYLNDQVKHNIIKDAERFRLVKKLFELYATGNYSMKDLQNTSTSIGLFGKSGKVPSVSLIQHTISNSFYYGVFKYNGELHQGKHEPMISKKLFDKCAEVMANKSQPKKRHIAKPTLRGLLNCAECGCAITSEIQKGHHYYRCTKKRGNCSQKFIREESLIEQINDALQKVSLPPSWADEMLAKLETEREQERQDGNIFAQNLKVEIGNLNDKIEKLLDTHLDGLIPKDEYVVKKQKILNQKIELSEKLQDFEQKGNHWLEPMRLFILDSKQATITASKENLEDKKNFLKKIPILSARTLSFSPKKSWEILLNSWDSEIPATLSRASRAPYFGLYSEWLRVVYQVRTYFQANPGYVFIPRMSADTVLTS</sequence>
<reference evidence="3 4" key="1">
    <citation type="journal article" date="2015" name="Nature">
        <title>rRNA introns, odd ribosomes, and small enigmatic genomes across a large radiation of phyla.</title>
        <authorList>
            <person name="Brown C.T."/>
            <person name="Hug L.A."/>
            <person name="Thomas B.C."/>
            <person name="Sharon I."/>
            <person name="Castelle C.J."/>
            <person name="Singh A."/>
            <person name="Wilkins M.J."/>
            <person name="Williams K.H."/>
            <person name="Banfield J.F."/>
        </authorList>
    </citation>
    <scope>NUCLEOTIDE SEQUENCE [LARGE SCALE GENOMIC DNA]</scope>
</reference>
<protein>
    <submittedName>
        <fullName evidence="3">Recombinase</fullName>
    </submittedName>
</protein>
<name>A0A837HQV4_9BACT</name>
<evidence type="ECO:0000313" key="4">
    <source>
        <dbReference type="Proteomes" id="UP000033998"/>
    </source>
</evidence>
<dbReference type="InterPro" id="IPR036162">
    <property type="entry name" value="Resolvase-like_N_sf"/>
</dbReference>